<accession>A0A151N0J6</accession>
<feature type="transmembrane region" description="Helical" evidence="1">
    <location>
        <begin position="21"/>
        <end position="41"/>
    </location>
</feature>
<reference evidence="2 3" key="1">
    <citation type="journal article" date="2012" name="Genome Biol.">
        <title>Sequencing three crocodilian genomes to illuminate the evolution of archosaurs and amniotes.</title>
        <authorList>
            <person name="St John J.A."/>
            <person name="Braun E.L."/>
            <person name="Isberg S.R."/>
            <person name="Miles L.G."/>
            <person name="Chong A.Y."/>
            <person name="Gongora J."/>
            <person name="Dalzell P."/>
            <person name="Moran C."/>
            <person name="Bed'hom B."/>
            <person name="Abzhanov A."/>
            <person name="Burgess S.C."/>
            <person name="Cooksey A.M."/>
            <person name="Castoe T.A."/>
            <person name="Crawford N.G."/>
            <person name="Densmore L.D."/>
            <person name="Drew J.C."/>
            <person name="Edwards S.V."/>
            <person name="Faircloth B.C."/>
            <person name="Fujita M.K."/>
            <person name="Greenwold M.J."/>
            <person name="Hoffmann F.G."/>
            <person name="Howard J.M."/>
            <person name="Iguchi T."/>
            <person name="Janes D.E."/>
            <person name="Khan S.Y."/>
            <person name="Kohno S."/>
            <person name="de Koning A.J."/>
            <person name="Lance S.L."/>
            <person name="McCarthy F.M."/>
            <person name="McCormack J.E."/>
            <person name="Merchant M.E."/>
            <person name="Peterson D.G."/>
            <person name="Pollock D.D."/>
            <person name="Pourmand N."/>
            <person name="Raney B.J."/>
            <person name="Roessler K.A."/>
            <person name="Sanford J.R."/>
            <person name="Sawyer R.H."/>
            <person name="Schmidt C.J."/>
            <person name="Triplett E.W."/>
            <person name="Tuberville T.D."/>
            <person name="Venegas-Anaya M."/>
            <person name="Howard J.T."/>
            <person name="Jarvis E.D."/>
            <person name="Guillette L.J.Jr."/>
            <person name="Glenn T.C."/>
            <person name="Green R.E."/>
            <person name="Ray D.A."/>
        </authorList>
    </citation>
    <scope>NUCLEOTIDE SEQUENCE [LARGE SCALE GENOMIC DNA]</scope>
    <source>
        <strain evidence="2">KSC_2009_1</strain>
    </source>
</reference>
<proteinExistence type="predicted"/>
<organism evidence="2 3">
    <name type="scientific">Alligator mississippiensis</name>
    <name type="common">American alligator</name>
    <dbReference type="NCBI Taxonomy" id="8496"/>
    <lineage>
        <taxon>Eukaryota</taxon>
        <taxon>Metazoa</taxon>
        <taxon>Chordata</taxon>
        <taxon>Craniata</taxon>
        <taxon>Vertebrata</taxon>
        <taxon>Euteleostomi</taxon>
        <taxon>Archelosauria</taxon>
        <taxon>Archosauria</taxon>
        <taxon>Crocodylia</taxon>
        <taxon>Alligatoridae</taxon>
        <taxon>Alligatorinae</taxon>
        <taxon>Alligator</taxon>
    </lineage>
</organism>
<dbReference type="AlphaFoldDB" id="A0A151N0J6"/>
<keyword evidence="1" id="KW-1133">Transmembrane helix</keyword>
<dbReference type="Proteomes" id="UP000050525">
    <property type="component" value="Unassembled WGS sequence"/>
</dbReference>
<keyword evidence="1" id="KW-0812">Transmembrane</keyword>
<evidence type="ECO:0000313" key="3">
    <source>
        <dbReference type="Proteomes" id="UP000050525"/>
    </source>
</evidence>
<sequence>MDHHWSASSIQVICRKVAEQLRISVLLSALEATISGMVWLAKDLLEADLFGEETLVQGLKTPSGWQ</sequence>
<protein>
    <submittedName>
        <fullName evidence="2">Uncharacterized protein</fullName>
    </submittedName>
</protein>
<gene>
    <name evidence="2" type="ORF">Y1Q_0022416</name>
</gene>
<evidence type="ECO:0000313" key="2">
    <source>
        <dbReference type="EMBL" id="KYO30179.1"/>
    </source>
</evidence>
<keyword evidence="3" id="KW-1185">Reference proteome</keyword>
<keyword evidence="1" id="KW-0472">Membrane</keyword>
<comment type="caution">
    <text evidence="2">The sequence shown here is derived from an EMBL/GenBank/DDBJ whole genome shotgun (WGS) entry which is preliminary data.</text>
</comment>
<evidence type="ECO:0000256" key="1">
    <source>
        <dbReference type="SAM" id="Phobius"/>
    </source>
</evidence>
<name>A0A151N0J6_ALLMI</name>
<dbReference type="EMBL" id="AKHW03004278">
    <property type="protein sequence ID" value="KYO30179.1"/>
    <property type="molecule type" value="Genomic_DNA"/>
</dbReference>